<gene>
    <name evidence="3" type="ORF">TBRA_LOCUS5732</name>
</gene>
<dbReference type="Gene3D" id="1.25.40.20">
    <property type="entry name" value="Ankyrin repeat-containing domain"/>
    <property type="match status" value="4"/>
</dbReference>
<keyword evidence="1" id="KW-0040">ANK repeat</keyword>
<evidence type="ECO:0000313" key="3">
    <source>
        <dbReference type="EMBL" id="CAB0033834.1"/>
    </source>
</evidence>
<dbReference type="PANTHER" id="PTHR24118:SF100">
    <property type="entry name" value="FYVE-TYPE DOMAIN-CONTAINING PROTEIN"/>
    <property type="match status" value="1"/>
</dbReference>
<protein>
    <recommendedName>
        <fullName evidence="2">FHOD1 N-terminal GTPase-binding domain-containing protein</fullName>
    </recommendedName>
</protein>
<evidence type="ECO:0000313" key="4">
    <source>
        <dbReference type="Proteomes" id="UP000479190"/>
    </source>
</evidence>
<organism evidence="3 4">
    <name type="scientific">Trichogramma brassicae</name>
    <dbReference type="NCBI Taxonomy" id="86971"/>
    <lineage>
        <taxon>Eukaryota</taxon>
        <taxon>Metazoa</taxon>
        <taxon>Ecdysozoa</taxon>
        <taxon>Arthropoda</taxon>
        <taxon>Hexapoda</taxon>
        <taxon>Insecta</taxon>
        <taxon>Pterygota</taxon>
        <taxon>Neoptera</taxon>
        <taxon>Endopterygota</taxon>
        <taxon>Hymenoptera</taxon>
        <taxon>Apocrita</taxon>
        <taxon>Proctotrupomorpha</taxon>
        <taxon>Chalcidoidea</taxon>
        <taxon>Trichogrammatidae</taxon>
        <taxon>Trichogramma</taxon>
    </lineage>
</organism>
<dbReference type="AlphaFoldDB" id="A0A6H5IAQ5"/>
<dbReference type="Proteomes" id="UP000479190">
    <property type="component" value="Unassembled WGS sequence"/>
</dbReference>
<dbReference type="InterPro" id="IPR036770">
    <property type="entry name" value="Ankyrin_rpt-contain_sf"/>
</dbReference>
<dbReference type="Pfam" id="PF18382">
    <property type="entry name" value="Formin_GBD_N"/>
    <property type="match status" value="1"/>
</dbReference>
<feature type="repeat" description="ANK" evidence="1">
    <location>
        <begin position="286"/>
        <end position="316"/>
    </location>
</feature>
<reference evidence="3 4" key="1">
    <citation type="submission" date="2020-02" db="EMBL/GenBank/DDBJ databases">
        <authorList>
            <person name="Ferguson B K."/>
        </authorList>
    </citation>
    <scope>NUCLEOTIDE SEQUENCE [LARGE SCALE GENOMIC DNA]</scope>
</reference>
<proteinExistence type="predicted"/>
<evidence type="ECO:0000259" key="2">
    <source>
        <dbReference type="Pfam" id="PF18382"/>
    </source>
</evidence>
<dbReference type="SUPFAM" id="SSF48403">
    <property type="entry name" value="Ankyrin repeat"/>
    <property type="match status" value="1"/>
</dbReference>
<dbReference type="EMBL" id="CADCXV010000726">
    <property type="protein sequence ID" value="CAB0033834.1"/>
    <property type="molecule type" value="Genomic_DNA"/>
</dbReference>
<dbReference type="Pfam" id="PF12796">
    <property type="entry name" value="Ank_2"/>
    <property type="match status" value="2"/>
</dbReference>
<dbReference type="InterPro" id="IPR002110">
    <property type="entry name" value="Ankyrin_rpt"/>
</dbReference>
<feature type="repeat" description="ANK" evidence="1">
    <location>
        <begin position="78"/>
        <end position="110"/>
    </location>
</feature>
<evidence type="ECO:0000256" key="1">
    <source>
        <dbReference type="PROSITE-ProRule" id="PRU00023"/>
    </source>
</evidence>
<name>A0A6H5IAQ5_9HYME</name>
<dbReference type="PROSITE" id="PS50088">
    <property type="entry name" value="ANK_REPEAT"/>
    <property type="match status" value="4"/>
</dbReference>
<dbReference type="SMART" id="SM00248">
    <property type="entry name" value="ANK"/>
    <property type="match status" value="8"/>
</dbReference>
<sequence length="648" mass="72298">MSLTCRVQYLNDVDPFAYASSYPEPPRPPIHTFSATLPLINQLAAVHRLLRAAQELTFEYQIIFVLMTQTMVDVRDNKGNTPLHLALRYENKKATELLLKAGADPNLADAKGSTPLHIVSQECRCYGLAQVLFKICDELNQPLRVNARDKLGNTPLHYEAQNACHGPSDLMELLLRLGADPNLANDAGITPLHILSNGLVQIHNLAREIFRICNGVDAQDESDFEPLNLDGLSLLLSRGADPSSANSHGWTPLHNICKLDNGLVEAFLEICDENDRTLPINARNEDGDTPLHVALGSGNLVESLLRRGSDLSLANEEGSTPLHVICKREKDADVLAAKLFGICDEIGLTVPIDARDEQGRTPLQWAVANLSPKTVDILLDRGADLANFVFPTADYLADYLVLLQEPYDSRLNLKLKMASGVLVVVERLVDRGYEFTQDDALIIATVFARHGLFEKSAYDLEKPWYDDEKIARRVEIKIKPDLSLRQLVQLRAEEAEKVVAYTDYFEFARSDDFTWLSRAASRGLRCASVRHDVPRISPQMVAVSFLGTDSLSAADRDLNPPNFTSRLIQKSSTYAHSLRNTPYSQKSTLAISHLTSTSLSPSICTSLYILRVRIFASKGKTRRLLLHRRARRMNRHSLKSPYGDTEDR</sequence>
<dbReference type="InterPro" id="IPR041387">
    <property type="entry name" value="FHOD1_GBD_N"/>
</dbReference>
<accession>A0A6H5IAQ5</accession>
<feature type="repeat" description="ANK" evidence="1">
    <location>
        <begin position="358"/>
        <end position="385"/>
    </location>
</feature>
<dbReference type="PANTHER" id="PTHR24118">
    <property type="entry name" value="POTE ANKYRIN DOMAIN"/>
    <property type="match status" value="1"/>
</dbReference>
<keyword evidence="4" id="KW-1185">Reference proteome</keyword>
<feature type="domain" description="FHOD1 N-terminal GTPase-binding" evidence="2">
    <location>
        <begin position="4"/>
        <end position="56"/>
    </location>
</feature>
<feature type="repeat" description="ANK" evidence="1">
    <location>
        <begin position="151"/>
        <end position="186"/>
    </location>
</feature>
<dbReference type="PROSITE" id="PS50297">
    <property type="entry name" value="ANK_REP_REGION"/>
    <property type="match status" value="4"/>
</dbReference>
<dbReference type="OrthoDB" id="9806920at2759"/>
<dbReference type="Pfam" id="PF00023">
    <property type="entry name" value="Ank"/>
    <property type="match status" value="1"/>
</dbReference>